<evidence type="ECO:0000259" key="6">
    <source>
        <dbReference type="Pfam" id="PF00916"/>
    </source>
</evidence>
<keyword evidence="4 5" id="KW-0472">Membrane</keyword>
<dbReference type="EMBL" id="BNAT01000028">
    <property type="protein sequence ID" value="GHE45074.1"/>
    <property type="molecule type" value="Genomic_DNA"/>
</dbReference>
<dbReference type="InterPro" id="IPR001902">
    <property type="entry name" value="SLC26A/SulP_fam"/>
</dbReference>
<evidence type="ECO:0000256" key="3">
    <source>
        <dbReference type="ARBA" id="ARBA00022989"/>
    </source>
</evidence>
<dbReference type="Proteomes" id="UP000603227">
    <property type="component" value="Unassembled WGS sequence"/>
</dbReference>
<feature type="domain" description="SLC26A/SulP transporter" evidence="6">
    <location>
        <begin position="1"/>
        <end position="86"/>
    </location>
</feature>
<feature type="transmembrane region" description="Helical" evidence="5">
    <location>
        <begin position="20"/>
        <end position="38"/>
    </location>
</feature>
<protein>
    <recommendedName>
        <fullName evidence="6">SLC26A/SulP transporter domain-containing protein</fullName>
    </recommendedName>
</protein>
<evidence type="ECO:0000256" key="1">
    <source>
        <dbReference type="ARBA" id="ARBA00004141"/>
    </source>
</evidence>
<evidence type="ECO:0000313" key="8">
    <source>
        <dbReference type="Proteomes" id="UP000603227"/>
    </source>
</evidence>
<comment type="caution">
    <text evidence="7">The sequence shown here is derived from an EMBL/GenBank/DDBJ whole genome shotgun (WGS) entry which is preliminary data.</text>
</comment>
<dbReference type="GO" id="GO:0055085">
    <property type="term" value="P:transmembrane transport"/>
    <property type="evidence" value="ECO:0007669"/>
    <property type="project" value="InterPro"/>
</dbReference>
<reference evidence="7" key="2">
    <citation type="submission" date="2020-09" db="EMBL/GenBank/DDBJ databases">
        <authorList>
            <person name="Sun Q."/>
            <person name="Zhou Y."/>
        </authorList>
    </citation>
    <scope>NUCLEOTIDE SEQUENCE</scope>
    <source>
        <strain evidence="7">CGMCC 4.7403</strain>
    </source>
</reference>
<gene>
    <name evidence="7" type="ORF">GCM10017771_65450</name>
</gene>
<dbReference type="AlphaFoldDB" id="A0A918ZC47"/>
<evidence type="ECO:0000256" key="2">
    <source>
        <dbReference type="ARBA" id="ARBA00022692"/>
    </source>
</evidence>
<keyword evidence="8" id="KW-1185">Reference proteome</keyword>
<evidence type="ECO:0000256" key="5">
    <source>
        <dbReference type="SAM" id="Phobius"/>
    </source>
</evidence>
<feature type="transmembrane region" description="Helical" evidence="5">
    <location>
        <begin position="70"/>
        <end position="89"/>
    </location>
</feature>
<comment type="subcellular location">
    <subcellularLocation>
        <location evidence="1">Membrane</location>
        <topology evidence="1">Multi-pass membrane protein</topology>
    </subcellularLocation>
</comment>
<dbReference type="Pfam" id="PF00916">
    <property type="entry name" value="Sulfate_transp"/>
    <property type="match status" value="1"/>
</dbReference>
<feature type="transmembrane region" description="Helical" evidence="5">
    <location>
        <begin position="45"/>
        <end position="64"/>
    </location>
</feature>
<reference evidence="7" key="1">
    <citation type="journal article" date="2014" name="Int. J. Syst. Evol. Microbiol.">
        <title>Complete genome sequence of Corynebacterium casei LMG S-19264T (=DSM 44701T), isolated from a smear-ripened cheese.</title>
        <authorList>
            <consortium name="US DOE Joint Genome Institute (JGI-PGF)"/>
            <person name="Walter F."/>
            <person name="Albersmeier A."/>
            <person name="Kalinowski J."/>
            <person name="Ruckert C."/>
        </authorList>
    </citation>
    <scope>NUCLEOTIDE SEQUENCE</scope>
    <source>
        <strain evidence="7">CGMCC 4.7403</strain>
    </source>
</reference>
<dbReference type="InterPro" id="IPR011547">
    <property type="entry name" value="SLC26A/SulP_dom"/>
</dbReference>
<keyword evidence="3 5" id="KW-1133">Transmembrane helix</keyword>
<organism evidence="7 8">
    <name type="scientific">Streptomyces capitiformicae</name>
    <dbReference type="NCBI Taxonomy" id="2014920"/>
    <lineage>
        <taxon>Bacteria</taxon>
        <taxon>Bacillati</taxon>
        <taxon>Actinomycetota</taxon>
        <taxon>Actinomycetes</taxon>
        <taxon>Kitasatosporales</taxon>
        <taxon>Streptomycetaceae</taxon>
        <taxon>Streptomyces</taxon>
    </lineage>
</organism>
<evidence type="ECO:0000313" key="7">
    <source>
        <dbReference type="EMBL" id="GHE45074.1"/>
    </source>
</evidence>
<evidence type="ECO:0000256" key="4">
    <source>
        <dbReference type="ARBA" id="ARBA00023136"/>
    </source>
</evidence>
<name>A0A918ZC47_9ACTN</name>
<dbReference type="PANTHER" id="PTHR11814">
    <property type="entry name" value="SULFATE TRANSPORTER"/>
    <property type="match status" value="1"/>
</dbReference>
<keyword evidence="2 5" id="KW-0812">Transmembrane</keyword>
<accession>A0A918ZC47</accession>
<dbReference type="GO" id="GO:0016020">
    <property type="term" value="C:membrane"/>
    <property type="evidence" value="ECO:0007669"/>
    <property type="project" value="UniProtKB-SubCell"/>
</dbReference>
<sequence>MAAYLVPQVMAYAGVDGLPPVAGLWAILPALALYALLGSSRLLSVGPESMTALMTATVVAPLAAGDPARYATLTAALAVTVGWCCAARAGGR</sequence>
<proteinExistence type="predicted"/>